<sequence length="464" mass="53146">MADAGYIAAARERDEAEQAEITQVTDALVQDLRYELGDRAARIRYLEDEVLRLRDEVDAARRRNTLHAAGPGPQNQAGAPTGAPQAFYTLQVTSQPAERWWTRCMVTQNPRLVPGVGGSFGTGPSEWDVRTADPADRVGFGEESISLPNPQYFANVPMSRLAAHNGPIASERDIKTPRTWDEIVLLIAKAQTPQADYVGNEDIALKAWDRVRHDAHAFLRGTEAAMNMDTETARRVMAFEWRRPPWEHSLRERRRWYTQLCKSFNRSRDDNDIEDKEVAREHNEFGRLRPWSEARMLENFPPPISCDDPPPFHIDYFDDWVKYLLQHPQLELDGVRRNLQVPQRELMQPDELRGLLYIAGLGPPPHIGARMLHWIAVFVLAYKKHGQLEMTAFSDLSIQYPWRREVRVHDVVTFIEELVEEHSQHPDAGDTTSLHCAAREPISAWLRNFGASADPVRKYYMPTA</sequence>
<dbReference type="Proteomes" id="UP000053257">
    <property type="component" value="Unassembled WGS sequence"/>
</dbReference>
<name>A0A0C3RPI9_PHLG1</name>
<dbReference type="HOGENOM" id="CLU_589396_0_0_1"/>
<organism evidence="1 2">
    <name type="scientific">Phlebiopsis gigantea (strain 11061_1 CR5-6)</name>
    <name type="common">White-rot fungus</name>
    <name type="synonym">Peniophora gigantea</name>
    <dbReference type="NCBI Taxonomy" id="745531"/>
    <lineage>
        <taxon>Eukaryota</taxon>
        <taxon>Fungi</taxon>
        <taxon>Dikarya</taxon>
        <taxon>Basidiomycota</taxon>
        <taxon>Agaricomycotina</taxon>
        <taxon>Agaricomycetes</taxon>
        <taxon>Polyporales</taxon>
        <taxon>Phanerochaetaceae</taxon>
        <taxon>Phlebiopsis</taxon>
    </lineage>
</organism>
<proteinExistence type="predicted"/>
<dbReference type="EMBL" id="KN840793">
    <property type="protein sequence ID" value="KIP01426.1"/>
    <property type="molecule type" value="Genomic_DNA"/>
</dbReference>
<keyword evidence="2" id="KW-1185">Reference proteome</keyword>
<reference evidence="1 2" key="1">
    <citation type="journal article" date="2014" name="PLoS Genet.">
        <title>Analysis of the Phlebiopsis gigantea genome, transcriptome and secretome provides insight into its pioneer colonization strategies of wood.</title>
        <authorList>
            <person name="Hori C."/>
            <person name="Ishida T."/>
            <person name="Igarashi K."/>
            <person name="Samejima M."/>
            <person name="Suzuki H."/>
            <person name="Master E."/>
            <person name="Ferreira P."/>
            <person name="Ruiz-Duenas F.J."/>
            <person name="Held B."/>
            <person name="Canessa P."/>
            <person name="Larrondo L.F."/>
            <person name="Schmoll M."/>
            <person name="Druzhinina I.S."/>
            <person name="Kubicek C.P."/>
            <person name="Gaskell J.A."/>
            <person name="Kersten P."/>
            <person name="St John F."/>
            <person name="Glasner J."/>
            <person name="Sabat G."/>
            <person name="Splinter BonDurant S."/>
            <person name="Syed K."/>
            <person name="Yadav J."/>
            <person name="Mgbeahuruike A.C."/>
            <person name="Kovalchuk A."/>
            <person name="Asiegbu F.O."/>
            <person name="Lackner G."/>
            <person name="Hoffmeister D."/>
            <person name="Rencoret J."/>
            <person name="Gutierrez A."/>
            <person name="Sun H."/>
            <person name="Lindquist E."/>
            <person name="Barry K."/>
            <person name="Riley R."/>
            <person name="Grigoriev I.V."/>
            <person name="Henrissat B."/>
            <person name="Kues U."/>
            <person name="Berka R.M."/>
            <person name="Martinez A.T."/>
            <person name="Covert S.F."/>
            <person name="Blanchette R.A."/>
            <person name="Cullen D."/>
        </authorList>
    </citation>
    <scope>NUCLEOTIDE SEQUENCE [LARGE SCALE GENOMIC DNA]</scope>
    <source>
        <strain evidence="1 2">11061_1 CR5-6</strain>
    </source>
</reference>
<dbReference type="AlphaFoldDB" id="A0A0C3RPI9"/>
<accession>A0A0C3RPI9</accession>
<evidence type="ECO:0000313" key="1">
    <source>
        <dbReference type="EMBL" id="KIP01426.1"/>
    </source>
</evidence>
<evidence type="ECO:0000313" key="2">
    <source>
        <dbReference type="Proteomes" id="UP000053257"/>
    </source>
</evidence>
<gene>
    <name evidence="1" type="ORF">PHLGIDRAFT_123357</name>
</gene>
<protein>
    <submittedName>
        <fullName evidence="1">Uncharacterized protein</fullName>
    </submittedName>
</protein>